<dbReference type="AlphaFoldDB" id="A0A9Q1I401"/>
<dbReference type="GO" id="GO:0008970">
    <property type="term" value="F:phospholipase A1 activity"/>
    <property type="evidence" value="ECO:0007669"/>
    <property type="project" value="TreeGrafter"/>
</dbReference>
<accession>A0A9Q1I401</accession>
<evidence type="ECO:0000313" key="6">
    <source>
        <dbReference type="EMBL" id="KAJ8279453.1"/>
    </source>
</evidence>
<evidence type="ECO:0000256" key="1">
    <source>
        <dbReference type="ARBA" id="ARBA00007824"/>
    </source>
</evidence>
<comment type="caution">
    <text evidence="6">The sequence shown here is derived from an EMBL/GenBank/DDBJ whole genome shotgun (WGS) entry which is preliminary data.</text>
</comment>
<dbReference type="GO" id="GO:0004623">
    <property type="term" value="F:phospholipase A2 activity"/>
    <property type="evidence" value="ECO:0007669"/>
    <property type="project" value="TreeGrafter"/>
</dbReference>
<keyword evidence="7" id="KW-1185">Reference proteome</keyword>
<dbReference type="EMBL" id="JAFJMO010000004">
    <property type="protein sequence ID" value="KAJ8279453.1"/>
    <property type="molecule type" value="Genomic_DNA"/>
</dbReference>
<feature type="domain" description="LRAT" evidence="5">
    <location>
        <begin position="13"/>
        <end position="120"/>
    </location>
</feature>
<keyword evidence="4" id="KW-0443">Lipid metabolism</keyword>
<evidence type="ECO:0000259" key="5">
    <source>
        <dbReference type="PROSITE" id="PS51934"/>
    </source>
</evidence>
<organism evidence="6 7">
    <name type="scientific">Conger conger</name>
    <name type="common">Conger eel</name>
    <name type="synonym">Muraena conger</name>
    <dbReference type="NCBI Taxonomy" id="82655"/>
    <lineage>
        <taxon>Eukaryota</taxon>
        <taxon>Metazoa</taxon>
        <taxon>Chordata</taxon>
        <taxon>Craniata</taxon>
        <taxon>Vertebrata</taxon>
        <taxon>Euteleostomi</taxon>
        <taxon>Actinopterygii</taxon>
        <taxon>Neopterygii</taxon>
        <taxon>Teleostei</taxon>
        <taxon>Anguilliformes</taxon>
        <taxon>Congridae</taxon>
        <taxon>Conger</taxon>
    </lineage>
</organism>
<dbReference type="Gene3D" id="3.90.1720.10">
    <property type="entry name" value="endopeptidase domain like (from Nostoc punctiforme)"/>
    <property type="match status" value="1"/>
</dbReference>
<sequence length="139" mass="15496">MASFQKLPQPGDLIEINRGKIQHWGVYIGDNAIVHLTTDAEKNGLSTNGIVRMDKMSEVVGTDECRVNNLLDDTYKPRSPDAIVSDAKRQVGQKPTYNLLHRNCEHFVTDLRYGKSISRQVQRAIKAVGEAVKASPVLH</sequence>
<evidence type="ECO:0000313" key="7">
    <source>
        <dbReference type="Proteomes" id="UP001152803"/>
    </source>
</evidence>
<dbReference type="GO" id="GO:0016410">
    <property type="term" value="F:N-acyltransferase activity"/>
    <property type="evidence" value="ECO:0007669"/>
    <property type="project" value="TreeGrafter"/>
</dbReference>
<keyword evidence="3" id="KW-0378">Hydrolase</keyword>
<evidence type="ECO:0000256" key="2">
    <source>
        <dbReference type="ARBA" id="ARBA00022679"/>
    </source>
</evidence>
<dbReference type="PROSITE" id="PS51934">
    <property type="entry name" value="LRAT"/>
    <property type="match status" value="1"/>
</dbReference>
<gene>
    <name evidence="6" type="ORF">COCON_G00065190</name>
</gene>
<name>A0A9Q1I401_CONCO</name>
<proteinExistence type="inferred from homology"/>
<evidence type="ECO:0000256" key="3">
    <source>
        <dbReference type="ARBA" id="ARBA00022801"/>
    </source>
</evidence>
<reference evidence="6" key="1">
    <citation type="journal article" date="2023" name="Science">
        <title>Genome structures resolve the early diversification of teleost fishes.</title>
        <authorList>
            <person name="Parey E."/>
            <person name="Louis A."/>
            <person name="Montfort J."/>
            <person name="Bouchez O."/>
            <person name="Roques C."/>
            <person name="Iampietro C."/>
            <person name="Lluch J."/>
            <person name="Castinel A."/>
            <person name="Donnadieu C."/>
            <person name="Desvignes T."/>
            <person name="Floi Bucao C."/>
            <person name="Jouanno E."/>
            <person name="Wen M."/>
            <person name="Mejri S."/>
            <person name="Dirks R."/>
            <person name="Jansen H."/>
            <person name="Henkel C."/>
            <person name="Chen W.J."/>
            <person name="Zahm M."/>
            <person name="Cabau C."/>
            <person name="Klopp C."/>
            <person name="Thompson A.W."/>
            <person name="Robinson-Rechavi M."/>
            <person name="Braasch I."/>
            <person name="Lecointre G."/>
            <person name="Bobe J."/>
            <person name="Postlethwait J.H."/>
            <person name="Berthelot C."/>
            <person name="Roest Crollius H."/>
            <person name="Guiguen Y."/>
        </authorList>
    </citation>
    <scope>NUCLEOTIDE SEQUENCE</scope>
    <source>
        <strain evidence="6">Concon-B</strain>
    </source>
</reference>
<keyword evidence="2" id="KW-0808">Transferase</keyword>
<evidence type="ECO:0000256" key="4">
    <source>
        <dbReference type="ARBA" id="ARBA00023098"/>
    </source>
</evidence>
<dbReference type="InterPro" id="IPR051496">
    <property type="entry name" value="H-rev107_PLA/AT"/>
</dbReference>
<dbReference type="GO" id="GO:0070292">
    <property type="term" value="P:N-acylphosphatidylethanolamine metabolic process"/>
    <property type="evidence" value="ECO:0007669"/>
    <property type="project" value="TreeGrafter"/>
</dbReference>
<dbReference type="OrthoDB" id="421951at2759"/>
<dbReference type="Pfam" id="PF04970">
    <property type="entry name" value="LRAT"/>
    <property type="match status" value="1"/>
</dbReference>
<dbReference type="GO" id="GO:0005737">
    <property type="term" value="C:cytoplasm"/>
    <property type="evidence" value="ECO:0007669"/>
    <property type="project" value="TreeGrafter"/>
</dbReference>
<dbReference type="Proteomes" id="UP001152803">
    <property type="component" value="Unassembled WGS sequence"/>
</dbReference>
<dbReference type="PANTHER" id="PTHR13943">
    <property type="entry name" value="HRAS-LIKE SUPPRESSOR - RELATED"/>
    <property type="match status" value="1"/>
</dbReference>
<dbReference type="PANTHER" id="PTHR13943:SF31">
    <property type="entry name" value="PHOSPHOLIPASE A AND ACYLTRANSFERASE 3"/>
    <property type="match status" value="1"/>
</dbReference>
<comment type="similarity">
    <text evidence="1">Belongs to the H-rev107 family.</text>
</comment>
<protein>
    <recommendedName>
        <fullName evidence="5">LRAT domain-containing protein</fullName>
    </recommendedName>
</protein>
<dbReference type="InterPro" id="IPR007053">
    <property type="entry name" value="LRAT_dom"/>
</dbReference>